<dbReference type="EMBL" id="JNVN01003397">
    <property type="protein sequence ID" value="KHJ30968.1"/>
    <property type="molecule type" value="Genomic_DNA"/>
</dbReference>
<comment type="caution">
    <text evidence="1">The sequence shown here is derived from an EMBL/GenBank/DDBJ whole genome shotgun (WGS) entry which is preliminary data.</text>
</comment>
<evidence type="ECO:0000313" key="1">
    <source>
        <dbReference type="EMBL" id="KHJ30968.1"/>
    </source>
</evidence>
<dbReference type="AlphaFoldDB" id="A0A0B1NYB7"/>
<sequence>MNKKVKFQLPKTKLNKNYDNSFTRPADKHILKQALKQDLYISEDKPSQKLSQDYGYGKEPSNLARIYDNEMKYRGEKDCFDFKLAIFIDHCERADIQDHIRAKAYPTVLGGVALSHYYGNIASNKQPRDFDVMYHTTQNYLEGTEYKTSRLARWDELNLELVIKENVGKSMEECLQILIR</sequence>
<protein>
    <submittedName>
        <fullName evidence="1">Uncharacterized protein</fullName>
    </submittedName>
</protein>
<dbReference type="Proteomes" id="UP000030854">
    <property type="component" value="Unassembled WGS sequence"/>
</dbReference>
<keyword evidence="2" id="KW-1185">Reference proteome</keyword>
<proteinExistence type="predicted"/>
<reference evidence="1 2" key="1">
    <citation type="journal article" date="2014" name="BMC Genomics">
        <title>Adaptive genomic structural variation in the grape powdery mildew pathogen, Erysiphe necator.</title>
        <authorList>
            <person name="Jones L."/>
            <person name="Riaz S."/>
            <person name="Morales-Cruz A."/>
            <person name="Amrine K.C."/>
            <person name="McGuire B."/>
            <person name="Gubler W.D."/>
            <person name="Walker M.A."/>
            <person name="Cantu D."/>
        </authorList>
    </citation>
    <scope>NUCLEOTIDE SEQUENCE [LARGE SCALE GENOMIC DNA]</scope>
    <source>
        <strain evidence="2">c</strain>
    </source>
</reference>
<dbReference type="HOGENOM" id="CLU_1497310_0_0_1"/>
<gene>
    <name evidence="1" type="ORF">EV44_g3978</name>
</gene>
<organism evidence="1 2">
    <name type="scientific">Uncinula necator</name>
    <name type="common">Grape powdery mildew</name>
    <dbReference type="NCBI Taxonomy" id="52586"/>
    <lineage>
        <taxon>Eukaryota</taxon>
        <taxon>Fungi</taxon>
        <taxon>Dikarya</taxon>
        <taxon>Ascomycota</taxon>
        <taxon>Pezizomycotina</taxon>
        <taxon>Leotiomycetes</taxon>
        <taxon>Erysiphales</taxon>
        <taxon>Erysiphaceae</taxon>
        <taxon>Erysiphe</taxon>
    </lineage>
</organism>
<name>A0A0B1NYB7_UNCNE</name>
<accession>A0A0B1NYB7</accession>
<evidence type="ECO:0000313" key="2">
    <source>
        <dbReference type="Proteomes" id="UP000030854"/>
    </source>
</evidence>